<evidence type="ECO:0000256" key="1">
    <source>
        <dbReference type="SAM" id="MobiDB-lite"/>
    </source>
</evidence>
<evidence type="ECO:0000313" key="3">
    <source>
        <dbReference type="Proteomes" id="UP000030760"/>
    </source>
</evidence>
<feature type="compositionally biased region" description="Basic residues" evidence="1">
    <location>
        <begin position="26"/>
        <end position="38"/>
    </location>
</feature>
<proteinExistence type="predicted"/>
<dbReference type="AlphaFoldDB" id="M3DH89"/>
<sequence length="38" mass="4254">MIYVPVRSRALVGSVDRGEAHDRVRGKAPNRLKQGAHR</sequence>
<dbReference type="Proteomes" id="UP000030760">
    <property type="component" value="Unassembled WGS sequence"/>
</dbReference>
<name>M3DH89_9ACTN</name>
<dbReference type="EMBL" id="KB405067">
    <property type="protein sequence ID" value="EMF56107.1"/>
    <property type="molecule type" value="Genomic_DNA"/>
</dbReference>
<protein>
    <submittedName>
        <fullName evidence="2">Uncharacterized protein</fullName>
    </submittedName>
</protein>
<evidence type="ECO:0000313" key="2">
    <source>
        <dbReference type="EMBL" id="EMF56107.1"/>
    </source>
</evidence>
<feature type="region of interest" description="Disordered" evidence="1">
    <location>
        <begin position="14"/>
        <end position="38"/>
    </location>
</feature>
<gene>
    <name evidence="2" type="ORF">SBD_3420</name>
</gene>
<organism evidence="2 3">
    <name type="scientific">Streptomyces bottropensis ATCC 25435</name>
    <dbReference type="NCBI Taxonomy" id="1054862"/>
    <lineage>
        <taxon>Bacteria</taxon>
        <taxon>Bacillati</taxon>
        <taxon>Actinomycetota</taxon>
        <taxon>Actinomycetes</taxon>
        <taxon>Kitasatosporales</taxon>
        <taxon>Streptomycetaceae</taxon>
        <taxon>Streptomyces</taxon>
    </lineage>
</organism>
<feature type="compositionally biased region" description="Basic and acidic residues" evidence="1">
    <location>
        <begin position="16"/>
        <end position="25"/>
    </location>
</feature>
<accession>M3DH89</accession>
<reference evidence="3" key="1">
    <citation type="journal article" date="2013" name="Genome Announc.">
        <title>Draft Genome Sequence of Streptomyces bottropensis ATCC 25435, a Bottromycin-Producing Actinomycete.</title>
        <authorList>
            <person name="Zhang H."/>
            <person name="Zhou W."/>
            <person name="Zhuang Y."/>
            <person name="Liang X."/>
            <person name="Liu T."/>
        </authorList>
    </citation>
    <scope>NUCLEOTIDE SEQUENCE [LARGE SCALE GENOMIC DNA]</scope>
    <source>
        <strain evidence="3">ATCC 25435</strain>
    </source>
</reference>